<dbReference type="SUPFAM" id="SSF53244">
    <property type="entry name" value="MurD-like peptide ligases, peptide-binding domain"/>
    <property type="match status" value="1"/>
</dbReference>
<keyword evidence="15" id="KW-0812">Transmembrane</keyword>
<accession>A0A1I1QSH4</accession>
<feature type="domain" description="Mur ligase central" evidence="18">
    <location>
        <begin position="123"/>
        <end position="303"/>
    </location>
</feature>
<comment type="subcellular location">
    <subcellularLocation>
        <location evidence="1 14">Cytoplasm</location>
    </subcellularLocation>
</comment>
<comment type="catalytic activity">
    <reaction evidence="13 14">
        <text>UDP-N-acetyl-alpha-D-muramate + L-alanine + ATP = UDP-N-acetyl-alpha-D-muramoyl-L-alanine + ADP + phosphate + H(+)</text>
        <dbReference type="Rhea" id="RHEA:23372"/>
        <dbReference type="ChEBI" id="CHEBI:15378"/>
        <dbReference type="ChEBI" id="CHEBI:30616"/>
        <dbReference type="ChEBI" id="CHEBI:43474"/>
        <dbReference type="ChEBI" id="CHEBI:57972"/>
        <dbReference type="ChEBI" id="CHEBI:70757"/>
        <dbReference type="ChEBI" id="CHEBI:83898"/>
        <dbReference type="ChEBI" id="CHEBI:456216"/>
        <dbReference type="EC" id="6.3.2.8"/>
    </reaction>
</comment>
<evidence type="ECO:0000256" key="14">
    <source>
        <dbReference type="HAMAP-Rule" id="MF_00046"/>
    </source>
</evidence>
<dbReference type="AlphaFoldDB" id="A0A1I1QSH4"/>
<evidence type="ECO:0000256" key="12">
    <source>
        <dbReference type="ARBA" id="ARBA00023316"/>
    </source>
</evidence>
<dbReference type="InterPro" id="IPR036615">
    <property type="entry name" value="Mur_ligase_C_dom_sf"/>
</dbReference>
<evidence type="ECO:0000256" key="5">
    <source>
        <dbReference type="ARBA" id="ARBA00022598"/>
    </source>
</evidence>
<dbReference type="GO" id="GO:0008360">
    <property type="term" value="P:regulation of cell shape"/>
    <property type="evidence" value="ECO:0007669"/>
    <property type="project" value="UniProtKB-KW"/>
</dbReference>
<evidence type="ECO:0000256" key="6">
    <source>
        <dbReference type="ARBA" id="ARBA00022618"/>
    </source>
</evidence>
<evidence type="ECO:0000259" key="17">
    <source>
        <dbReference type="Pfam" id="PF02875"/>
    </source>
</evidence>
<dbReference type="Pfam" id="PF01225">
    <property type="entry name" value="Mur_ligase"/>
    <property type="match status" value="1"/>
</dbReference>
<keyword evidence="6 14" id="KW-0132">Cell division</keyword>
<dbReference type="FunFam" id="3.40.1190.10:FF:000001">
    <property type="entry name" value="UDP-N-acetylmuramate--L-alanine ligase"/>
    <property type="match status" value="1"/>
</dbReference>
<evidence type="ECO:0000256" key="8">
    <source>
        <dbReference type="ARBA" id="ARBA00022840"/>
    </source>
</evidence>
<evidence type="ECO:0000256" key="11">
    <source>
        <dbReference type="ARBA" id="ARBA00023306"/>
    </source>
</evidence>
<feature type="transmembrane region" description="Helical" evidence="15">
    <location>
        <begin position="21"/>
        <end position="43"/>
    </location>
</feature>
<gene>
    <name evidence="14" type="primary">murC</name>
    <name evidence="19" type="ORF">SAMN05660831_01261</name>
</gene>
<dbReference type="GO" id="GO:0071555">
    <property type="term" value="P:cell wall organization"/>
    <property type="evidence" value="ECO:0007669"/>
    <property type="project" value="UniProtKB-KW"/>
</dbReference>
<evidence type="ECO:0000313" key="19">
    <source>
        <dbReference type="EMBL" id="SFD24947.1"/>
    </source>
</evidence>
<dbReference type="PANTHER" id="PTHR43445:SF3">
    <property type="entry name" value="UDP-N-ACETYLMURAMATE--L-ALANINE LIGASE"/>
    <property type="match status" value="1"/>
</dbReference>
<dbReference type="UniPathway" id="UPA00219"/>
<evidence type="ECO:0000256" key="2">
    <source>
        <dbReference type="ARBA" id="ARBA00004752"/>
    </source>
</evidence>
<dbReference type="SUPFAM" id="SSF51984">
    <property type="entry name" value="MurCD N-terminal domain"/>
    <property type="match status" value="1"/>
</dbReference>
<feature type="domain" description="Mur ligase N-terminal catalytic" evidence="16">
    <location>
        <begin position="20"/>
        <end position="119"/>
    </location>
</feature>
<keyword evidence="7 14" id="KW-0547">Nucleotide-binding</keyword>
<dbReference type="InterPro" id="IPR050061">
    <property type="entry name" value="MurCDEF_pg_biosynth"/>
</dbReference>
<dbReference type="Gene3D" id="3.90.190.20">
    <property type="entry name" value="Mur ligase, C-terminal domain"/>
    <property type="match status" value="1"/>
</dbReference>
<evidence type="ECO:0000313" key="20">
    <source>
        <dbReference type="Proteomes" id="UP000198611"/>
    </source>
</evidence>
<evidence type="ECO:0000256" key="3">
    <source>
        <dbReference type="ARBA" id="ARBA00012211"/>
    </source>
</evidence>
<dbReference type="InterPro" id="IPR004101">
    <property type="entry name" value="Mur_ligase_C"/>
</dbReference>
<evidence type="ECO:0000256" key="10">
    <source>
        <dbReference type="ARBA" id="ARBA00022984"/>
    </source>
</evidence>
<dbReference type="RefSeq" id="WP_240308045.1">
    <property type="nucleotide sequence ID" value="NZ_FOMJ01000003.1"/>
</dbReference>
<dbReference type="GO" id="GO:0008763">
    <property type="term" value="F:UDP-N-acetylmuramate-L-alanine ligase activity"/>
    <property type="evidence" value="ECO:0007669"/>
    <property type="project" value="UniProtKB-UniRule"/>
</dbReference>
<keyword evidence="20" id="KW-1185">Reference proteome</keyword>
<feature type="binding site" evidence="14">
    <location>
        <begin position="125"/>
        <end position="131"/>
    </location>
    <ligand>
        <name>ATP</name>
        <dbReference type="ChEBI" id="CHEBI:30616"/>
    </ligand>
</feature>
<evidence type="ECO:0000259" key="18">
    <source>
        <dbReference type="Pfam" id="PF08245"/>
    </source>
</evidence>
<dbReference type="Proteomes" id="UP000198611">
    <property type="component" value="Unassembled WGS sequence"/>
</dbReference>
<evidence type="ECO:0000256" key="9">
    <source>
        <dbReference type="ARBA" id="ARBA00022960"/>
    </source>
</evidence>
<evidence type="ECO:0000256" key="15">
    <source>
        <dbReference type="SAM" id="Phobius"/>
    </source>
</evidence>
<keyword evidence="15" id="KW-1133">Transmembrane helix</keyword>
<dbReference type="EC" id="6.3.2.8" evidence="3 14"/>
<dbReference type="PANTHER" id="PTHR43445">
    <property type="entry name" value="UDP-N-ACETYLMURAMATE--L-ALANINE LIGASE-RELATED"/>
    <property type="match status" value="1"/>
</dbReference>
<dbReference type="EMBL" id="FOMJ01000003">
    <property type="protein sequence ID" value="SFD24947.1"/>
    <property type="molecule type" value="Genomic_DNA"/>
</dbReference>
<dbReference type="InterPro" id="IPR005758">
    <property type="entry name" value="UDP-N-AcMur_Ala_ligase_MurC"/>
</dbReference>
<keyword evidence="12 14" id="KW-0961">Cell wall biogenesis/degradation</keyword>
<dbReference type="Pfam" id="PF02875">
    <property type="entry name" value="Mur_ligase_C"/>
    <property type="match status" value="1"/>
</dbReference>
<evidence type="ECO:0000256" key="13">
    <source>
        <dbReference type="ARBA" id="ARBA00047833"/>
    </source>
</evidence>
<evidence type="ECO:0000259" key="16">
    <source>
        <dbReference type="Pfam" id="PF01225"/>
    </source>
</evidence>
<comment type="similarity">
    <text evidence="14">Belongs to the MurCDEF family.</text>
</comment>
<feature type="domain" description="Mur ligase C-terminal" evidence="17">
    <location>
        <begin position="325"/>
        <end position="460"/>
    </location>
</feature>
<keyword evidence="5 14" id="KW-0436">Ligase</keyword>
<dbReference type="InterPro" id="IPR000713">
    <property type="entry name" value="Mur_ligase_N"/>
</dbReference>
<dbReference type="SUPFAM" id="SSF53623">
    <property type="entry name" value="MurD-like peptide ligases, catalytic domain"/>
    <property type="match status" value="1"/>
</dbReference>
<dbReference type="STRING" id="1123397.SAMN05660831_01261"/>
<evidence type="ECO:0000256" key="4">
    <source>
        <dbReference type="ARBA" id="ARBA00022490"/>
    </source>
</evidence>
<comment type="pathway">
    <text evidence="2 14">Cell wall biogenesis; peptidoglycan biosynthesis.</text>
</comment>
<comment type="function">
    <text evidence="14">Cell wall formation.</text>
</comment>
<keyword evidence="10 14" id="KW-0573">Peptidoglycan synthesis</keyword>
<dbReference type="InterPro" id="IPR036565">
    <property type="entry name" value="Mur-like_cat_sf"/>
</dbReference>
<protein>
    <recommendedName>
        <fullName evidence="3 14">UDP-N-acetylmuramate--L-alanine ligase</fullName>
        <ecNumber evidence="3 14">6.3.2.8</ecNumber>
    </recommendedName>
    <alternativeName>
        <fullName evidence="14">UDP-N-acetylmuramoyl-L-alanine synthetase</fullName>
    </alternativeName>
</protein>
<keyword evidence="11 14" id="KW-0131">Cell cycle</keyword>
<sequence length="478" mass="50618">MAETRPLDPGGVPLMRRIRRIHFIGIGGAGMSGIAEVLLNLGYAVSGSDLGENDATRRLAELGATVGRGHDPARVADADVVVTSSAVTADNPEWVAAREARVPVVPRAEMLAELMRFRYGIAVAGTHGKTTTTSLVASLLAEGGLDPTFVIGGRLNSAAANARLGGGPYLVAEADESDASFLHLTPVVAVVTNIDADHLETYGGDFQRLRETFLTFLGHLPFYGLAVLCHDDPEVRALRPEVAKPVLSYGLEDGADVRATGLEADGLVTRFELHLPDGEPQTVRLNLPGRHNVRNALAAAAVARELGVEPAAIARGLEGFAGIGRRFQVTEGVATPAGPVTLVDDYGHHPRELAAMLEAVSEAWPDRRIHVVFQPHRYTRTRDLLDDFARTLAGVENLVVMEVYPAGEDPIPTADGRSLCRAIRDRGGAEPVFAADADEAVAVLRERIRAGDVVVTLGAGSIGALAGELPRRLAEEGA</sequence>
<dbReference type="InterPro" id="IPR013221">
    <property type="entry name" value="Mur_ligase_cen"/>
</dbReference>
<dbReference type="Gene3D" id="3.40.1190.10">
    <property type="entry name" value="Mur-like, catalytic domain"/>
    <property type="match status" value="1"/>
</dbReference>
<keyword evidence="8 14" id="KW-0067">ATP-binding</keyword>
<organism evidence="19 20">
    <name type="scientific">Thiohalospira halophila DSM 15071</name>
    <dbReference type="NCBI Taxonomy" id="1123397"/>
    <lineage>
        <taxon>Bacteria</taxon>
        <taxon>Pseudomonadati</taxon>
        <taxon>Pseudomonadota</taxon>
        <taxon>Gammaproteobacteria</taxon>
        <taxon>Thiohalospirales</taxon>
        <taxon>Thiohalospiraceae</taxon>
        <taxon>Thiohalospira</taxon>
    </lineage>
</organism>
<keyword evidence="4 14" id="KW-0963">Cytoplasm</keyword>
<name>A0A1I1QSH4_9GAMM</name>
<dbReference type="HAMAP" id="MF_00046">
    <property type="entry name" value="MurC"/>
    <property type="match status" value="1"/>
</dbReference>
<dbReference type="Pfam" id="PF08245">
    <property type="entry name" value="Mur_ligase_M"/>
    <property type="match status" value="1"/>
</dbReference>
<dbReference type="GO" id="GO:0051301">
    <property type="term" value="P:cell division"/>
    <property type="evidence" value="ECO:0007669"/>
    <property type="project" value="UniProtKB-KW"/>
</dbReference>
<evidence type="ECO:0000256" key="7">
    <source>
        <dbReference type="ARBA" id="ARBA00022741"/>
    </source>
</evidence>
<proteinExistence type="inferred from homology"/>
<keyword evidence="15" id="KW-0472">Membrane</keyword>
<evidence type="ECO:0000256" key="1">
    <source>
        <dbReference type="ARBA" id="ARBA00004496"/>
    </source>
</evidence>
<dbReference type="GO" id="GO:0009252">
    <property type="term" value="P:peptidoglycan biosynthetic process"/>
    <property type="evidence" value="ECO:0007669"/>
    <property type="project" value="UniProtKB-UniRule"/>
</dbReference>
<dbReference type="GO" id="GO:0005524">
    <property type="term" value="F:ATP binding"/>
    <property type="evidence" value="ECO:0007669"/>
    <property type="project" value="UniProtKB-UniRule"/>
</dbReference>
<dbReference type="Gene3D" id="3.40.50.720">
    <property type="entry name" value="NAD(P)-binding Rossmann-like Domain"/>
    <property type="match status" value="1"/>
</dbReference>
<dbReference type="NCBIfam" id="TIGR01082">
    <property type="entry name" value="murC"/>
    <property type="match status" value="1"/>
</dbReference>
<dbReference type="GO" id="GO:0005737">
    <property type="term" value="C:cytoplasm"/>
    <property type="evidence" value="ECO:0007669"/>
    <property type="project" value="UniProtKB-SubCell"/>
</dbReference>
<keyword evidence="9 14" id="KW-0133">Cell shape</keyword>
<reference evidence="19 20" key="1">
    <citation type="submission" date="2016-10" db="EMBL/GenBank/DDBJ databases">
        <authorList>
            <person name="de Groot N.N."/>
        </authorList>
    </citation>
    <scope>NUCLEOTIDE SEQUENCE [LARGE SCALE GENOMIC DNA]</scope>
    <source>
        <strain evidence="19 20">HL3</strain>
    </source>
</reference>